<dbReference type="Gene3D" id="2.60.40.10">
    <property type="entry name" value="Immunoglobulins"/>
    <property type="match status" value="1"/>
</dbReference>
<dbReference type="Gene3D" id="2.60.290.11">
    <property type="entry name" value="TM1070-like"/>
    <property type="match status" value="4"/>
</dbReference>
<dbReference type="Pfam" id="PF01833">
    <property type="entry name" value="TIG"/>
    <property type="match status" value="1"/>
</dbReference>
<evidence type="ECO:0000259" key="1">
    <source>
        <dbReference type="Pfam" id="PF01833"/>
    </source>
</evidence>
<gene>
    <name evidence="2" type="ORF">A2Y75_00375</name>
</gene>
<evidence type="ECO:0000313" key="3">
    <source>
        <dbReference type="Proteomes" id="UP000177876"/>
    </source>
</evidence>
<reference evidence="2 3" key="1">
    <citation type="journal article" date="2016" name="Nat. Commun.">
        <title>Thousands of microbial genomes shed light on interconnected biogeochemical processes in an aquifer system.</title>
        <authorList>
            <person name="Anantharaman K."/>
            <person name="Brown C.T."/>
            <person name="Hug L.A."/>
            <person name="Sharon I."/>
            <person name="Castelle C.J."/>
            <person name="Probst A.J."/>
            <person name="Thomas B.C."/>
            <person name="Singh A."/>
            <person name="Wilkins M.J."/>
            <person name="Karaoz U."/>
            <person name="Brodie E.L."/>
            <person name="Williams K.H."/>
            <person name="Hubbard S.S."/>
            <person name="Banfield J.F."/>
        </authorList>
    </citation>
    <scope>NUCLEOTIDE SEQUENCE [LARGE SCALE GENOMIC DNA]</scope>
</reference>
<dbReference type="Pfam" id="PF18986">
    <property type="entry name" value="DUF5719"/>
    <property type="match status" value="1"/>
</dbReference>
<organism evidence="2 3">
    <name type="scientific">Candidatus Solincola sediminis</name>
    <dbReference type="NCBI Taxonomy" id="1797199"/>
    <lineage>
        <taxon>Bacteria</taxon>
        <taxon>Bacillati</taxon>
        <taxon>Actinomycetota</taxon>
        <taxon>Candidatus Geothermincolia</taxon>
        <taxon>Candidatus Geothermincolales</taxon>
        <taxon>Candidatus Geothermincolaceae</taxon>
        <taxon>Candidatus Solincola</taxon>
    </lineage>
</organism>
<dbReference type="STRING" id="1797197.A2Y75_00375"/>
<sequence length="589" mass="63961">MGKAGALLGKFSLILLLLFLALAFLTMGFPAQHVEAGTVIAAVPAISTIVPNAAPRDSIVEISGTDFGATQGTSYVTFGSTKAVVYPVWTSTYIAVKVPRVTPAGDQEQINVTVTTGEGTSNAVKFDVVQYGVGLAEGYTGDNFQEYLCIGNMQNVAVDASIVFLYSDGEVGGTEVTVPSNSRVTVDVNEEAGAGFEVSVIVFSDLQLVVERPMYFNYNGRWTGGHDVIATPYVSKLWFFAEGYTGAGFDEWICVLNPNETATANLTFHFQTKSSGEIDKTGSVPAASRESFKVNELLGSNQECSLILESDQFVVAERPMYFDYEGKGAHHWEGGHCVMGLPWPSTEYFFAEGCTRDGFEEWLTLQNPNAEPISVNVTYQLGIGQGNPIQKTYNVPAESRSTIYVADDVGLERDVSIKATSDDYFLAERPMYFRYTGYGAGYEGGHCVIGAGSTSSDWFFAEGYTGQGFQEWLCLQNPGDEDSVVDIYYLGKTGVAAVKQVTVSARSRRTLRVNDEAGANLELSCHIVVVAGSQIVAERPMYFNFRGWDGGHDVIGYYPESDLFAASSNEATGKSQAALLNDLSWEWLR</sequence>
<dbReference type="Proteomes" id="UP000177876">
    <property type="component" value="Unassembled WGS sequence"/>
</dbReference>
<feature type="domain" description="IPT/TIG" evidence="1">
    <location>
        <begin position="44"/>
        <end position="126"/>
    </location>
</feature>
<proteinExistence type="predicted"/>
<dbReference type="InterPro" id="IPR002909">
    <property type="entry name" value="IPT_dom"/>
</dbReference>
<accession>A0A1F2WQ21</accession>
<comment type="caution">
    <text evidence="2">The sequence shown here is derived from an EMBL/GenBank/DDBJ whole genome shotgun (WGS) entry which is preliminary data.</text>
</comment>
<evidence type="ECO:0000313" key="2">
    <source>
        <dbReference type="EMBL" id="OFW58978.1"/>
    </source>
</evidence>
<dbReference type="EMBL" id="MELK01000019">
    <property type="protein sequence ID" value="OFW58978.1"/>
    <property type="molecule type" value="Genomic_DNA"/>
</dbReference>
<dbReference type="GO" id="GO:0005975">
    <property type="term" value="P:carbohydrate metabolic process"/>
    <property type="evidence" value="ECO:0007669"/>
    <property type="project" value="UniProtKB-ARBA"/>
</dbReference>
<name>A0A1F2WQ21_9ACTN</name>
<dbReference type="InterPro" id="IPR036698">
    <property type="entry name" value="TM1070-like_sf"/>
</dbReference>
<dbReference type="SUPFAM" id="SSF81296">
    <property type="entry name" value="E set domains"/>
    <property type="match status" value="1"/>
</dbReference>
<dbReference type="InterPro" id="IPR014756">
    <property type="entry name" value="Ig_E-set"/>
</dbReference>
<protein>
    <recommendedName>
        <fullName evidence="1">IPT/TIG domain-containing protein</fullName>
    </recommendedName>
</protein>
<dbReference type="AlphaFoldDB" id="A0A1F2WQ21"/>
<dbReference type="InterPro" id="IPR013783">
    <property type="entry name" value="Ig-like_fold"/>
</dbReference>
<dbReference type="InterPro" id="IPR043777">
    <property type="entry name" value="DUF5719"/>
</dbReference>